<keyword evidence="1" id="KW-0238">DNA-binding</keyword>
<reference evidence="4" key="1">
    <citation type="submission" date="2023-10" db="EMBL/GenBank/DDBJ databases">
        <title>Genome sequence of Blautia coccoides DSM 935.</title>
        <authorList>
            <person name="Boeer T."/>
            <person name="Bengelsdorf F.R."/>
            <person name="Daniel R."/>
            <person name="Poehlein A."/>
        </authorList>
    </citation>
    <scope>NUCLEOTIDE SEQUENCE [LARGE SCALE GENOMIC DNA]</scope>
    <source>
        <strain evidence="4">DSM 935</strain>
    </source>
</reference>
<dbReference type="PANTHER" id="PTHR46558">
    <property type="entry name" value="TRACRIPTIONAL REGULATORY PROTEIN-RELATED-RELATED"/>
    <property type="match status" value="1"/>
</dbReference>
<keyword evidence="5" id="KW-1185">Reference proteome</keyword>
<evidence type="ECO:0000259" key="3">
    <source>
        <dbReference type="PROSITE" id="PS50943"/>
    </source>
</evidence>
<name>A0ABZ0UJL9_9FIRM</name>
<accession>A0ABZ0UJL9</accession>
<feature type="compositionally biased region" description="Basic and acidic residues" evidence="2">
    <location>
        <begin position="198"/>
        <end position="214"/>
    </location>
</feature>
<evidence type="ECO:0000256" key="2">
    <source>
        <dbReference type="SAM" id="MobiDB-lite"/>
    </source>
</evidence>
<feature type="compositionally biased region" description="Basic and acidic residues" evidence="2">
    <location>
        <begin position="222"/>
        <end position="281"/>
    </location>
</feature>
<proteinExistence type="predicted"/>
<sequence>MGENMDENTNKRTANIRLPESFGDRISFLRKLKELTQAQLAEKLGISAQAVSKWESGLSCPDIMMLVPLADIFGVSTDVLLAGGQLTGYGMSSGEEAAEASKETLGLGRLEWQAEVEWQIRPEEGTNEKGQTVPEDVAKSENGAMPEDVAKSENGAMPEDVAKSENGAMPEDVAKSENGAMPEDVAKSENEAMPEGGTKSEDGAEPESVVKSEDGAIPEGAVKSEDGAGPEGRTKSEDAARSDSAAKSEDGIRPESVERAEDEAGQKGKAEEHTGKEDAAETRSQFGQGEQGNKTESGYRQSDSDRRKWQEDWKNGTLEVRKVFRENNVMIHSLHIDIGMADAIIREGDEFALDLSCYPNGDCREEVRDGVWKIKDRGYKDLFLLSNITNIFSERKVIIIIPRGYHFKDVKIKLGAGKLVGRGILTDASSLDLGAGEIILADYYSGAAKVKCGMGKVMLEGQLRGRCKLDCGMGEIAASLVSPSEYGYRVKVGMGDVRVGDNQFGGMGGSYKVNTSAENFFDINCGMGAVKVLFGEHSEG</sequence>
<feature type="region of interest" description="Disordered" evidence="2">
    <location>
        <begin position="121"/>
        <end position="308"/>
    </location>
</feature>
<dbReference type="Gene3D" id="1.10.260.40">
    <property type="entry name" value="lambda repressor-like DNA-binding domains"/>
    <property type="match status" value="1"/>
</dbReference>
<feature type="compositionally biased region" description="Polar residues" evidence="2">
    <location>
        <begin position="282"/>
        <end position="301"/>
    </location>
</feature>
<evidence type="ECO:0000256" key="1">
    <source>
        <dbReference type="ARBA" id="ARBA00023125"/>
    </source>
</evidence>
<dbReference type="InterPro" id="IPR001387">
    <property type="entry name" value="Cro/C1-type_HTH"/>
</dbReference>
<dbReference type="Proteomes" id="UP001325248">
    <property type="component" value="Chromosome"/>
</dbReference>
<dbReference type="PANTHER" id="PTHR46558:SF11">
    <property type="entry name" value="HTH-TYPE TRANSCRIPTIONAL REGULATOR XRE"/>
    <property type="match status" value="1"/>
</dbReference>
<gene>
    <name evidence="4" type="ORF">BLCOC_54360</name>
</gene>
<dbReference type="SMART" id="SM00530">
    <property type="entry name" value="HTH_XRE"/>
    <property type="match status" value="1"/>
</dbReference>
<evidence type="ECO:0000313" key="5">
    <source>
        <dbReference type="Proteomes" id="UP001325248"/>
    </source>
</evidence>
<dbReference type="Pfam" id="PF01381">
    <property type="entry name" value="HTH_3"/>
    <property type="match status" value="1"/>
</dbReference>
<dbReference type="CDD" id="cd00093">
    <property type="entry name" value="HTH_XRE"/>
    <property type="match status" value="1"/>
</dbReference>
<evidence type="ECO:0000313" key="4">
    <source>
        <dbReference type="EMBL" id="WPX77048.1"/>
    </source>
</evidence>
<organism evidence="4 5">
    <name type="scientific">Blautia producta</name>
    <dbReference type="NCBI Taxonomy" id="33035"/>
    <lineage>
        <taxon>Bacteria</taxon>
        <taxon>Bacillati</taxon>
        <taxon>Bacillota</taxon>
        <taxon>Clostridia</taxon>
        <taxon>Lachnospirales</taxon>
        <taxon>Lachnospiraceae</taxon>
        <taxon>Blautia</taxon>
    </lineage>
</organism>
<dbReference type="SUPFAM" id="SSF47413">
    <property type="entry name" value="lambda repressor-like DNA-binding domains"/>
    <property type="match status" value="1"/>
</dbReference>
<feature type="domain" description="HTH cro/C1-type" evidence="3">
    <location>
        <begin position="26"/>
        <end position="80"/>
    </location>
</feature>
<dbReference type="PROSITE" id="PS50943">
    <property type="entry name" value="HTH_CROC1"/>
    <property type="match status" value="1"/>
</dbReference>
<protein>
    <recommendedName>
        <fullName evidence="3">HTH cro/C1-type domain-containing protein</fullName>
    </recommendedName>
</protein>
<dbReference type="InterPro" id="IPR010982">
    <property type="entry name" value="Lambda_DNA-bd_dom_sf"/>
</dbReference>
<dbReference type="EMBL" id="CP136422">
    <property type="protein sequence ID" value="WPX77048.1"/>
    <property type="molecule type" value="Genomic_DNA"/>
</dbReference>